<organism evidence="3">
    <name type="scientific">Caenorhabditis brenneri</name>
    <name type="common">Nematode worm</name>
    <dbReference type="NCBI Taxonomy" id="135651"/>
    <lineage>
        <taxon>Eukaryota</taxon>
        <taxon>Metazoa</taxon>
        <taxon>Ecdysozoa</taxon>
        <taxon>Nematoda</taxon>
        <taxon>Chromadorea</taxon>
        <taxon>Rhabditida</taxon>
        <taxon>Rhabditina</taxon>
        <taxon>Rhabditomorpha</taxon>
        <taxon>Rhabditoidea</taxon>
        <taxon>Rhabditidae</taxon>
        <taxon>Peloderinae</taxon>
        <taxon>Caenorhabditis</taxon>
    </lineage>
</organism>
<feature type="transmembrane region" description="Helical" evidence="1">
    <location>
        <begin position="7"/>
        <end position="26"/>
    </location>
</feature>
<evidence type="ECO:0000256" key="1">
    <source>
        <dbReference type="SAM" id="Phobius"/>
    </source>
</evidence>
<dbReference type="AlphaFoldDB" id="G0MQP2"/>
<keyword evidence="3" id="KW-1185">Reference proteome</keyword>
<keyword evidence="1" id="KW-0472">Membrane</keyword>
<keyword evidence="1" id="KW-0812">Transmembrane</keyword>
<feature type="transmembrane region" description="Helical" evidence="1">
    <location>
        <begin position="109"/>
        <end position="126"/>
    </location>
</feature>
<name>G0MQP2_CAEBE</name>
<dbReference type="OrthoDB" id="10626466at2759"/>
<evidence type="ECO:0000313" key="2">
    <source>
        <dbReference type="EMBL" id="EGT41545.1"/>
    </source>
</evidence>
<dbReference type="eggNOG" id="ENOG502TK8X">
    <property type="taxonomic scope" value="Eukaryota"/>
</dbReference>
<dbReference type="Proteomes" id="UP000008068">
    <property type="component" value="Unassembled WGS sequence"/>
</dbReference>
<dbReference type="EMBL" id="GL379807">
    <property type="protein sequence ID" value="EGT41545.1"/>
    <property type="molecule type" value="Genomic_DNA"/>
</dbReference>
<proteinExistence type="predicted"/>
<keyword evidence="1" id="KW-1133">Transmembrane helix</keyword>
<evidence type="ECO:0000313" key="3">
    <source>
        <dbReference type="Proteomes" id="UP000008068"/>
    </source>
</evidence>
<accession>G0MQP2</accession>
<sequence>MDIVQTCQTIVIILDNLISLIVFIIPEYSLMLQYSWTRDRFGELVGKLGELVKSDTADRSTKSKIAGNENESCEEEFKNSTIFGMFETMEHSMHLEDEEKKTPDTPNELIIRFLLLFSFGAIAFFAK</sequence>
<gene>
    <name evidence="2" type="ORF">CAEBREN_10246</name>
</gene>
<dbReference type="HOGENOM" id="CLU_1972432_0_0_1"/>
<protein>
    <submittedName>
        <fullName evidence="2">Uncharacterized protein</fullName>
    </submittedName>
</protein>
<reference evidence="3" key="1">
    <citation type="submission" date="2011-07" db="EMBL/GenBank/DDBJ databases">
        <authorList>
            <consortium name="Caenorhabditis brenneri Sequencing and Analysis Consortium"/>
            <person name="Wilson R.K."/>
        </authorList>
    </citation>
    <scope>NUCLEOTIDE SEQUENCE [LARGE SCALE GENOMIC DNA]</scope>
    <source>
        <strain evidence="3">PB2801</strain>
    </source>
</reference>
<dbReference type="InParanoid" id="G0MQP2"/>